<evidence type="ECO:0000256" key="3">
    <source>
        <dbReference type="ARBA" id="ARBA00022729"/>
    </source>
</evidence>
<name>H5SFH4_9BACT</name>
<evidence type="ECO:0000313" key="7">
    <source>
        <dbReference type="EMBL" id="BAL54910.1"/>
    </source>
</evidence>
<dbReference type="InterPro" id="IPR010827">
    <property type="entry name" value="BamA/TamA_POTRA"/>
</dbReference>
<reference evidence="7" key="2">
    <citation type="journal article" date="2012" name="PLoS ONE">
        <title>A Deeply Branching Thermophilic Bacterium with an Ancient Acetyl-CoA Pathway Dominates a Subsurface Ecosystem.</title>
        <authorList>
            <person name="Takami H."/>
            <person name="Noguchi H."/>
            <person name="Takaki Y."/>
            <person name="Uchiyama I."/>
            <person name="Toyoda A."/>
            <person name="Nishi S."/>
            <person name="Chee G.-J."/>
            <person name="Arai W."/>
            <person name="Nunoura T."/>
            <person name="Itoh T."/>
            <person name="Hattori M."/>
            <person name="Takai K."/>
        </authorList>
    </citation>
    <scope>NUCLEOTIDE SEQUENCE</scope>
</reference>
<organism evidence="7">
    <name type="scientific">uncultured Acetothermia bacterium</name>
    <dbReference type="NCBI Taxonomy" id="236499"/>
    <lineage>
        <taxon>Bacteria</taxon>
        <taxon>Candidatus Bipolaricaulota</taxon>
        <taxon>environmental samples</taxon>
    </lineage>
</organism>
<dbReference type="Pfam" id="PF08479">
    <property type="entry name" value="POTRA_2"/>
    <property type="match status" value="1"/>
</dbReference>
<dbReference type="EMBL" id="AP011703">
    <property type="protein sequence ID" value="BAL54910.1"/>
    <property type="molecule type" value="Genomic_DNA"/>
</dbReference>
<gene>
    <name evidence="7" type="ORF">HGMM_F21E10C16</name>
</gene>
<accession>H5SFH4</accession>
<reference evidence="7" key="1">
    <citation type="journal article" date="2005" name="Environ. Microbiol.">
        <title>Genetic and functional properties of uncultivated thermophilic crenarchaeotes from a subsurface gold mine as revealed by analysis of genome fragments.</title>
        <authorList>
            <person name="Nunoura T."/>
            <person name="Hirayama H."/>
            <person name="Takami H."/>
            <person name="Oida H."/>
            <person name="Nishi S."/>
            <person name="Shimamura S."/>
            <person name="Suzuki Y."/>
            <person name="Inagaki F."/>
            <person name="Takai K."/>
            <person name="Nealson K.H."/>
            <person name="Horikoshi K."/>
        </authorList>
    </citation>
    <scope>NUCLEOTIDE SEQUENCE</scope>
</reference>
<dbReference type="Pfam" id="PF07244">
    <property type="entry name" value="POTRA"/>
    <property type="match status" value="2"/>
</dbReference>
<dbReference type="InterPro" id="IPR039910">
    <property type="entry name" value="D15-like"/>
</dbReference>
<sequence>MRQKISYGGVVWVVGLVVLGALAGLAQETAYTVREVVIMGNKALTKREIYDALPFNIGSRITLEDVEKGAQALRALGTLEKVEADYRMVQNGIRVIYRVVENPIVKKIEFTGNESYQFYLIDIWGIKLLPYKMKLARRDELIDALRDAKVEENKPLNMKWFDDKIIENTITQFYLKKGYTFIGVEPAFNREKQILTIQIIEGKLDSVEIRGLQEVPESLVKPMLQLPVGEPVKIAPIQEAIKAINRSVYFYQADEHTLGIEQGSKPNSMKIVWNLRERHLFDEPTEIRTIRLTGATVYPITQLQALIGKLPQGPVTNFALLTALKRVYDLYRVEGYLLVNFVKESLADGVLTVRITEGKITKVTISNACKPGAKSVIIPNVLEFPRQCTSEMVIRKALRLKEGDLVNENPLRDSFRNLLQLGYFKQDGVNVQPKVLDESTGEVELVVSVVEEDQLGNLKGGVSYNPQVGLVGQISLGWKNILGTAQDVDLSLDRGLVGKEVLNYSFNYKTTAYFKEYNSVEVSLFNNTQQQTDPQPHSMTKAGATLAVSYPVLSDLTLTLRFRYENVWKAEPINEKSLIMSVGLDLVRDTRNNPIFPTSGGEWILMGEQAGKFAVGTEFTKLQGIWTHHFRTLERQTLSVRLYGAWGLTLPSQERFGFGGVMTVRGWGTSLTSKFALVNLEYRMELAENIWGVFYYDHGWAEEVGGRQSLGFELRLVTGFIGNVRFVLAWPFYETGLQIAPVFQFGFGTMF</sequence>
<dbReference type="Gene3D" id="2.40.160.50">
    <property type="entry name" value="membrane protein fhac: a member of the omp85/tpsb transporter family"/>
    <property type="match status" value="1"/>
</dbReference>
<evidence type="ECO:0000259" key="6">
    <source>
        <dbReference type="PROSITE" id="PS51779"/>
    </source>
</evidence>
<dbReference type="InterPro" id="IPR013686">
    <property type="entry name" value="Polypept-transport_assoc_ShlB"/>
</dbReference>
<dbReference type="PROSITE" id="PS51779">
    <property type="entry name" value="POTRA"/>
    <property type="match status" value="1"/>
</dbReference>
<feature type="domain" description="POTRA" evidence="6">
    <location>
        <begin position="31"/>
        <end position="102"/>
    </location>
</feature>
<proteinExistence type="predicted"/>
<dbReference type="PANTHER" id="PTHR12815">
    <property type="entry name" value="SORTING AND ASSEMBLY MACHINERY SAMM50 PROTEIN FAMILY MEMBER"/>
    <property type="match status" value="1"/>
</dbReference>
<dbReference type="AlphaFoldDB" id="H5SFH4"/>
<dbReference type="InterPro" id="IPR000184">
    <property type="entry name" value="Bac_surfAg_D15"/>
</dbReference>
<dbReference type="InterPro" id="IPR034746">
    <property type="entry name" value="POTRA"/>
</dbReference>
<evidence type="ECO:0000256" key="1">
    <source>
        <dbReference type="ARBA" id="ARBA00004370"/>
    </source>
</evidence>
<protein>
    <submittedName>
        <fullName evidence="7">Surface antigen</fullName>
    </submittedName>
</protein>
<evidence type="ECO:0000256" key="5">
    <source>
        <dbReference type="ARBA" id="ARBA00023237"/>
    </source>
</evidence>
<evidence type="ECO:0000256" key="4">
    <source>
        <dbReference type="ARBA" id="ARBA00023136"/>
    </source>
</evidence>
<dbReference type="Pfam" id="PF01103">
    <property type="entry name" value="Omp85"/>
    <property type="match status" value="1"/>
</dbReference>
<evidence type="ECO:0000256" key="2">
    <source>
        <dbReference type="ARBA" id="ARBA00022692"/>
    </source>
</evidence>
<keyword evidence="4" id="KW-0472">Membrane</keyword>
<keyword evidence="2" id="KW-0812">Transmembrane</keyword>
<keyword evidence="3" id="KW-0732">Signal</keyword>
<dbReference type="Gene3D" id="3.10.20.310">
    <property type="entry name" value="membrane protein fhac"/>
    <property type="match status" value="4"/>
</dbReference>
<dbReference type="PANTHER" id="PTHR12815:SF47">
    <property type="entry name" value="TRANSLOCATION AND ASSEMBLY MODULE SUBUNIT TAMA"/>
    <property type="match status" value="1"/>
</dbReference>
<keyword evidence="5" id="KW-0998">Cell outer membrane</keyword>
<comment type="subcellular location">
    <subcellularLocation>
        <location evidence="1">Membrane</location>
    </subcellularLocation>
</comment>
<dbReference type="GO" id="GO:0019867">
    <property type="term" value="C:outer membrane"/>
    <property type="evidence" value="ECO:0007669"/>
    <property type="project" value="InterPro"/>
</dbReference>